<keyword evidence="8" id="KW-1185">Reference proteome</keyword>
<evidence type="ECO:0000313" key="8">
    <source>
        <dbReference type="Proteomes" id="UP001516620"/>
    </source>
</evidence>
<keyword evidence="5 6" id="KW-0472">Membrane</keyword>
<evidence type="ECO:0000313" key="7">
    <source>
        <dbReference type="EMBL" id="MBM6997833.1"/>
    </source>
</evidence>
<keyword evidence="3 6" id="KW-0812">Transmembrane</keyword>
<feature type="transmembrane region" description="Helical" evidence="6">
    <location>
        <begin position="97"/>
        <end position="118"/>
    </location>
</feature>
<feature type="transmembrane region" description="Helical" evidence="6">
    <location>
        <begin position="7"/>
        <end position="29"/>
    </location>
</feature>
<comment type="caution">
    <text evidence="7">The sequence shown here is derived from an EMBL/GenBank/DDBJ whole genome shotgun (WGS) entry which is preliminary data.</text>
</comment>
<gene>
    <name evidence="7" type="ORF">IM700_019395</name>
</gene>
<evidence type="ECO:0000256" key="1">
    <source>
        <dbReference type="ARBA" id="ARBA00004651"/>
    </source>
</evidence>
<evidence type="ECO:0000256" key="4">
    <source>
        <dbReference type="ARBA" id="ARBA00022989"/>
    </source>
</evidence>
<evidence type="ECO:0000256" key="5">
    <source>
        <dbReference type="ARBA" id="ARBA00023136"/>
    </source>
</evidence>
<dbReference type="InterPro" id="IPR005598">
    <property type="entry name" value="ATP_synth_I"/>
</dbReference>
<name>A0ABS2HAG6_9BACL</name>
<evidence type="ECO:0000256" key="6">
    <source>
        <dbReference type="SAM" id="Phobius"/>
    </source>
</evidence>
<keyword evidence="2" id="KW-1003">Cell membrane</keyword>
<comment type="subcellular location">
    <subcellularLocation>
        <location evidence="1">Cell membrane</location>
        <topology evidence="1">Multi-pass membrane protein</topology>
    </subcellularLocation>
</comment>
<keyword evidence="4 6" id="KW-1133">Transmembrane helix</keyword>
<organism evidence="7 8">
    <name type="scientific">Paenibacillus rhizolycopersici</name>
    <dbReference type="NCBI Taxonomy" id="2780073"/>
    <lineage>
        <taxon>Bacteria</taxon>
        <taxon>Bacillati</taxon>
        <taxon>Bacillota</taxon>
        <taxon>Bacilli</taxon>
        <taxon>Bacillales</taxon>
        <taxon>Paenibacillaceae</taxon>
        <taxon>Paenibacillus</taxon>
    </lineage>
</organism>
<dbReference type="EMBL" id="JADCNN020000023">
    <property type="protein sequence ID" value="MBM6997833.1"/>
    <property type="molecule type" value="Genomic_DNA"/>
</dbReference>
<evidence type="ECO:0000256" key="3">
    <source>
        <dbReference type="ARBA" id="ARBA00022692"/>
    </source>
</evidence>
<dbReference type="Pfam" id="PF03899">
    <property type="entry name" value="ATP-synt_I"/>
    <property type="match status" value="1"/>
</dbReference>
<dbReference type="RefSeq" id="WP_193417114.1">
    <property type="nucleotide sequence ID" value="NZ_JADCNN020000023.1"/>
</dbReference>
<dbReference type="Proteomes" id="UP001516620">
    <property type="component" value="Unassembled WGS sequence"/>
</dbReference>
<feature type="transmembrane region" description="Helical" evidence="6">
    <location>
        <begin position="74"/>
        <end position="91"/>
    </location>
</feature>
<protein>
    <submittedName>
        <fullName evidence="7">ATP synthase subunit I</fullName>
    </submittedName>
</protein>
<sequence length="126" mass="13538">MDELSKYSRALTAGTLGFLALCFLGGALLPKVQSIMLGIALGSAVSWINAVYLSRKVRQVLDAAVNGGSKRLNMGFLTRTALAVLAVFSAMKFPQHLNVYAVAGSLVFAQFLLLFIGIRFSRKPEA</sequence>
<reference evidence="7 8" key="1">
    <citation type="submission" date="2021-01" db="EMBL/GenBank/DDBJ databases">
        <title>Paenibacillus sp.nov. isolated from the rhizosphere soil of tomato plant.</title>
        <authorList>
            <person name="Thin K.K."/>
            <person name="Zhang X."/>
            <person name="He S."/>
        </authorList>
    </citation>
    <scope>NUCLEOTIDE SEQUENCE [LARGE SCALE GENOMIC DNA]</scope>
    <source>
        <strain evidence="7 8">DXFW5</strain>
    </source>
</reference>
<accession>A0ABS2HAG6</accession>
<proteinExistence type="predicted"/>
<feature type="transmembrane region" description="Helical" evidence="6">
    <location>
        <begin position="35"/>
        <end position="53"/>
    </location>
</feature>
<evidence type="ECO:0000256" key="2">
    <source>
        <dbReference type="ARBA" id="ARBA00022475"/>
    </source>
</evidence>